<dbReference type="Proteomes" id="UP000199652">
    <property type="component" value="Unassembled WGS sequence"/>
</dbReference>
<dbReference type="RefSeq" id="WP_090243677.1">
    <property type="nucleotide sequence ID" value="NZ_FNOU01000004.1"/>
</dbReference>
<accession>A0A1H3D503</accession>
<protein>
    <submittedName>
        <fullName evidence="1">Uncharacterized protein</fullName>
    </submittedName>
</protein>
<reference evidence="2" key="1">
    <citation type="submission" date="2016-10" db="EMBL/GenBank/DDBJ databases">
        <authorList>
            <person name="Varghese N."/>
            <person name="Submissions S."/>
        </authorList>
    </citation>
    <scope>NUCLEOTIDE SEQUENCE [LARGE SCALE GENOMIC DNA]</scope>
    <source>
        <strain evidence="2">VPI 5359</strain>
    </source>
</reference>
<evidence type="ECO:0000313" key="2">
    <source>
        <dbReference type="Proteomes" id="UP000199652"/>
    </source>
</evidence>
<dbReference type="EMBL" id="FNOU01000004">
    <property type="protein sequence ID" value="SDX61380.1"/>
    <property type="molecule type" value="Genomic_DNA"/>
</dbReference>
<evidence type="ECO:0000313" key="1">
    <source>
        <dbReference type="EMBL" id="SDX61380.1"/>
    </source>
</evidence>
<keyword evidence="2" id="KW-1185">Reference proteome</keyword>
<organism evidence="1 2">
    <name type="scientific">Eubacterium barkeri</name>
    <name type="common">Clostridium barkeri</name>
    <dbReference type="NCBI Taxonomy" id="1528"/>
    <lineage>
        <taxon>Bacteria</taxon>
        <taxon>Bacillati</taxon>
        <taxon>Bacillota</taxon>
        <taxon>Clostridia</taxon>
        <taxon>Eubacteriales</taxon>
        <taxon>Eubacteriaceae</taxon>
        <taxon>Eubacterium</taxon>
    </lineage>
</organism>
<gene>
    <name evidence="1" type="ORF">SAMN04488579_10489</name>
</gene>
<proteinExistence type="predicted"/>
<dbReference type="AlphaFoldDB" id="A0A1H3D503"/>
<sequence>MKIDRENLTENLISKALNIKDYTEIITTLNKRNLSTDQDFQKTFNRFYVVRRNETWRRFYYEFFEQQKHRKDITFKEILYAIFKHTGQIEHSFSSKMLSTIDPNMPIWDVYILNHIGLELSGKSKDEQLENRVKLYNQIIAWYDDFLATDEGKSCVEHFDMLMPNYCWLTPIKKIDYIIWGVRDY</sequence>
<dbReference type="OrthoDB" id="6984450at2"/>
<name>A0A1H3D503_EUBBA</name>